<organism evidence="1 2">
    <name type="scientific">Tengunoibacter tsumagoiensis</name>
    <dbReference type="NCBI Taxonomy" id="2014871"/>
    <lineage>
        <taxon>Bacteria</taxon>
        <taxon>Bacillati</taxon>
        <taxon>Chloroflexota</taxon>
        <taxon>Ktedonobacteria</taxon>
        <taxon>Ktedonobacterales</taxon>
        <taxon>Dictyobacteraceae</taxon>
        <taxon>Tengunoibacter</taxon>
    </lineage>
</organism>
<dbReference type="Gene3D" id="3.40.630.30">
    <property type="match status" value="1"/>
</dbReference>
<dbReference type="RefSeq" id="WP_126583368.1">
    <property type="nucleotide sequence ID" value="NZ_BIFR01000002.1"/>
</dbReference>
<evidence type="ECO:0008006" key="3">
    <source>
        <dbReference type="Google" id="ProtNLM"/>
    </source>
</evidence>
<reference evidence="2" key="1">
    <citation type="submission" date="2018-12" db="EMBL/GenBank/DDBJ databases">
        <title>Tengunoibacter tsumagoiensis gen. nov., sp. nov., Dictyobacter kobayashii sp. nov., D. alpinus sp. nov., and D. joshuensis sp. nov. and description of Dictyobacteraceae fam. nov. within the order Ktedonobacterales isolated from Tengu-no-mugimeshi.</title>
        <authorList>
            <person name="Wang C.M."/>
            <person name="Zheng Y."/>
            <person name="Sakai Y."/>
            <person name="Toyoda A."/>
            <person name="Minakuchi Y."/>
            <person name="Abe K."/>
            <person name="Yokota A."/>
            <person name="Yabe S."/>
        </authorList>
    </citation>
    <scope>NUCLEOTIDE SEQUENCE [LARGE SCALE GENOMIC DNA]</scope>
    <source>
        <strain evidence="2">Uno3</strain>
    </source>
</reference>
<dbReference type="Proteomes" id="UP000287352">
    <property type="component" value="Unassembled WGS sequence"/>
</dbReference>
<evidence type="ECO:0000313" key="1">
    <source>
        <dbReference type="EMBL" id="GCE15974.1"/>
    </source>
</evidence>
<sequence>MPFATWWRGDAIPVLSPLPNLSIRRSTDAECIAQLSHVPVADIAHRFLTGDILYLAFVDDVPVAYGWTTTHTGHIHEFQLHFALPPENCYLYNFQTLPLWRGKGIYPRLLQFIIQQEPSPRFWIGYEPNNEASGRGITKAGFQSVCDLAFQQERVVGLLLYEENERAHVSSDVFHLPVVASPSFTDQPER</sequence>
<evidence type="ECO:0000313" key="2">
    <source>
        <dbReference type="Proteomes" id="UP000287352"/>
    </source>
</evidence>
<name>A0A402A9W7_9CHLR</name>
<dbReference type="InterPro" id="IPR016181">
    <property type="entry name" value="Acyl_CoA_acyltransferase"/>
</dbReference>
<dbReference type="AlphaFoldDB" id="A0A402A9W7"/>
<keyword evidence="2" id="KW-1185">Reference proteome</keyword>
<dbReference type="OrthoDB" id="9799890at2"/>
<comment type="caution">
    <text evidence="1">The sequence shown here is derived from an EMBL/GenBank/DDBJ whole genome shotgun (WGS) entry which is preliminary data.</text>
</comment>
<dbReference type="EMBL" id="BIFR01000002">
    <property type="protein sequence ID" value="GCE15974.1"/>
    <property type="molecule type" value="Genomic_DNA"/>
</dbReference>
<protein>
    <recommendedName>
        <fullName evidence="3">N-acetyltransferase domain-containing protein</fullName>
    </recommendedName>
</protein>
<accession>A0A402A9W7</accession>
<proteinExistence type="predicted"/>
<dbReference type="SUPFAM" id="SSF55729">
    <property type="entry name" value="Acyl-CoA N-acyltransferases (Nat)"/>
    <property type="match status" value="1"/>
</dbReference>
<gene>
    <name evidence="1" type="ORF">KTT_58330</name>
</gene>
<dbReference type="CDD" id="cd04301">
    <property type="entry name" value="NAT_SF"/>
    <property type="match status" value="1"/>
</dbReference>